<gene>
    <name evidence="4" type="ORF">SU9_024860</name>
    <name evidence="3" type="ORF">SU9_06725</name>
</gene>
<dbReference type="EMBL" id="AJGV01000052">
    <property type="protein sequence ID" value="EJJ07797.1"/>
    <property type="molecule type" value="Genomic_DNA"/>
</dbReference>
<dbReference type="SUPFAM" id="SSF52980">
    <property type="entry name" value="Restriction endonuclease-like"/>
    <property type="match status" value="1"/>
</dbReference>
<dbReference type="eggNOG" id="COG4636">
    <property type="taxonomic scope" value="Bacteria"/>
</dbReference>
<evidence type="ECO:0000259" key="2">
    <source>
        <dbReference type="Pfam" id="PF05685"/>
    </source>
</evidence>
<dbReference type="PANTHER" id="PTHR35400">
    <property type="entry name" value="SLR1083 PROTEIN"/>
    <property type="match status" value="1"/>
</dbReference>
<dbReference type="InterPro" id="IPR012296">
    <property type="entry name" value="Nuclease_put_TT1808"/>
</dbReference>
<proteinExistence type="predicted"/>
<evidence type="ECO:0000256" key="1">
    <source>
        <dbReference type="SAM" id="MobiDB-lite"/>
    </source>
</evidence>
<dbReference type="AlphaFoldDB" id="J1SA93"/>
<reference evidence="4" key="2">
    <citation type="submission" date="2021-04" db="EMBL/GenBank/DDBJ databases">
        <authorList>
            <person name="Wen M.-L."/>
            <person name="Han X.-L."/>
            <person name="Xiong J."/>
        </authorList>
    </citation>
    <scope>NUCLEOTIDE SEQUENCE</scope>
    <source>
        <strain evidence="4">AGR0001</strain>
    </source>
</reference>
<keyword evidence="4" id="KW-0255">Endonuclease</keyword>
<dbReference type="RefSeq" id="WP_006602916.1">
    <property type="nucleotide sequence ID" value="NZ_CP072931.1"/>
</dbReference>
<accession>J1SA93</accession>
<dbReference type="EMBL" id="CP072931">
    <property type="protein sequence ID" value="QTZ94279.1"/>
    <property type="molecule type" value="Genomic_DNA"/>
</dbReference>
<dbReference type="Gene3D" id="3.90.1570.10">
    <property type="entry name" value="tt1808, chain A"/>
    <property type="match status" value="1"/>
</dbReference>
<dbReference type="Proteomes" id="UP000009036">
    <property type="component" value="Chromosome"/>
</dbReference>
<dbReference type="InterPro" id="IPR008538">
    <property type="entry name" value="Uma2"/>
</dbReference>
<feature type="region of interest" description="Disordered" evidence="1">
    <location>
        <begin position="1"/>
        <end position="25"/>
    </location>
</feature>
<dbReference type="HOGENOM" id="CLU_076312_4_1_11"/>
<evidence type="ECO:0000313" key="3">
    <source>
        <dbReference type="EMBL" id="EJJ07797.1"/>
    </source>
</evidence>
<organism evidence="3">
    <name type="scientific">Streptomyces auratus AGR0001</name>
    <dbReference type="NCBI Taxonomy" id="1160718"/>
    <lineage>
        <taxon>Bacteria</taxon>
        <taxon>Bacillati</taxon>
        <taxon>Actinomycetota</taxon>
        <taxon>Actinomycetes</taxon>
        <taxon>Kitasatosporales</taxon>
        <taxon>Streptomycetaceae</taxon>
        <taxon>Streptomyces</taxon>
    </lineage>
</organism>
<dbReference type="PATRIC" id="fig|1160718.3.peg.1368"/>
<dbReference type="InterPro" id="IPR011335">
    <property type="entry name" value="Restrct_endonuc-II-like"/>
</dbReference>
<dbReference type="KEGG" id="sauh:SU9_024860"/>
<feature type="compositionally biased region" description="Low complexity" evidence="1">
    <location>
        <begin position="11"/>
        <end position="22"/>
    </location>
</feature>
<evidence type="ECO:0000313" key="4">
    <source>
        <dbReference type="EMBL" id="QTZ94279.1"/>
    </source>
</evidence>
<dbReference type="CDD" id="cd06260">
    <property type="entry name" value="DUF820-like"/>
    <property type="match status" value="1"/>
</dbReference>
<keyword evidence="4" id="KW-0378">Hydrolase</keyword>
<dbReference type="GO" id="GO:0004519">
    <property type="term" value="F:endonuclease activity"/>
    <property type="evidence" value="ECO:0007669"/>
    <property type="project" value="UniProtKB-KW"/>
</dbReference>
<name>J1SA93_9ACTN</name>
<protein>
    <submittedName>
        <fullName evidence="4">Uma2 family endonuclease</fullName>
    </submittedName>
</protein>
<keyword evidence="4" id="KW-0540">Nuclease</keyword>
<dbReference type="Pfam" id="PF05685">
    <property type="entry name" value="Uma2"/>
    <property type="match status" value="1"/>
</dbReference>
<dbReference type="STRING" id="1160718.SU9_06725"/>
<sequence>MTALAQEAPVTTSETTTSEATTHGPDLDEVLWQAWKAMELPEGFHAEIIEGSIEVSPTGRFAHGQIANRLRRVIDKHLDKGVHAAYQDMNVIHDRKVWIPDCFVAPEDPEEHVTDDGIGIKASAVQMIVEVVSPGHDGLERDRERKRRAYARAGIPVYVLIDDYDDHGTVSVLTSPRPDDGVYTNAHHVGYGTEVTIPEGPAKGFTIGEAITGPPRNTRDA</sequence>
<reference evidence="3" key="1">
    <citation type="journal article" date="2012" name="J. Bacteriol.">
        <title>Genome Sequence of Streptomyces auratus Strain AGR0001, a Phoslactomycin-Producing Actinomycete.</title>
        <authorList>
            <person name="Han X."/>
            <person name="Li M."/>
            <person name="Ding Z."/>
            <person name="Zhao J."/>
            <person name="Ji K."/>
            <person name="Wen M."/>
            <person name="Lu T."/>
        </authorList>
    </citation>
    <scope>NUCLEOTIDE SEQUENCE [LARGE SCALE GENOMIC DNA]</scope>
    <source>
        <strain evidence="3">AGR0001</strain>
    </source>
</reference>
<evidence type="ECO:0000313" key="5">
    <source>
        <dbReference type="Proteomes" id="UP000009036"/>
    </source>
</evidence>
<keyword evidence="5" id="KW-1185">Reference proteome</keyword>
<feature type="domain" description="Putative restriction endonuclease" evidence="2">
    <location>
        <begin position="36"/>
        <end position="202"/>
    </location>
</feature>
<dbReference type="PANTHER" id="PTHR35400:SF3">
    <property type="entry name" value="SLL1072 PROTEIN"/>
    <property type="match status" value="1"/>
</dbReference>